<dbReference type="InterPro" id="IPR011032">
    <property type="entry name" value="GroES-like_sf"/>
</dbReference>
<dbReference type="GO" id="GO:0016491">
    <property type="term" value="F:oxidoreductase activity"/>
    <property type="evidence" value="ECO:0007669"/>
    <property type="project" value="UniProtKB-KW"/>
</dbReference>
<reference evidence="5" key="1">
    <citation type="journal article" date="2014" name="Int. J. Syst. Evol. Microbiol.">
        <title>Complete genome sequence of Corynebacterium casei LMG S-19264T (=DSM 44701T), isolated from a smear-ripened cheese.</title>
        <authorList>
            <consortium name="US DOE Joint Genome Institute (JGI-PGF)"/>
            <person name="Walter F."/>
            <person name="Albersmeier A."/>
            <person name="Kalinowski J."/>
            <person name="Ruckert C."/>
        </authorList>
    </citation>
    <scope>NUCLEOTIDE SEQUENCE</scope>
    <source>
        <strain evidence="5">KCTC 12870</strain>
    </source>
</reference>
<dbReference type="PANTHER" id="PTHR43401:SF2">
    <property type="entry name" value="L-THREONINE 3-DEHYDROGENASE"/>
    <property type="match status" value="1"/>
</dbReference>
<dbReference type="InterPro" id="IPR013154">
    <property type="entry name" value="ADH-like_N"/>
</dbReference>
<evidence type="ECO:0000259" key="4">
    <source>
        <dbReference type="SMART" id="SM00829"/>
    </source>
</evidence>
<dbReference type="Pfam" id="PF00107">
    <property type="entry name" value="ADH_zinc_N"/>
    <property type="match status" value="1"/>
</dbReference>
<evidence type="ECO:0000313" key="6">
    <source>
        <dbReference type="Proteomes" id="UP000642829"/>
    </source>
</evidence>
<accession>A0A8J3D9R5</accession>
<dbReference type="SUPFAM" id="SSF51735">
    <property type="entry name" value="NAD(P)-binding Rossmann-fold domains"/>
    <property type="match status" value="1"/>
</dbReference>
<evidence type="ECO:0000256" key="1">
    <source>
        <dbReference type="ARBA" id="ARBA00022723"/>
    </source>
</evidence>
<dbReference type="EMBL" id="BMXG01000002">
    <property type="protein sequence ID" value="GHB92478.1"/>
    <property type="molecule type" value="Genomic_DNA"/>
</dbReference>
<evidence type="ECO:0000256" key="3">
    <source>
        <dbReference type="ARBA" id="ARBA00023002"/>
    </source>
</evidence>
<dbReference type="InterPro" id="IPR036291">
    <property type="entry name" value="NAD(P)-bd_dom_sf"/>
</dbReference>
<keyword evidence="3" id="KW-0560">Oxidoreductase</keyword>
<proteinExistence type="predicted"/>
<dbReference type="SMART" id="SM00829">
    <property type="entry name" value="PKS_ER"/>
    <property type="match status" value="1"/>
</dbReference>
<evidence type="ECO:0000313" key="5">
    <source>
        <dbReference type="EMBL" id="GHB92478.1"/>
    </source>
</evidence>
<gene>
    <name evidence="5" type="ORF">GCM10007047_04510</name>
</gene>
<dbReference type="SUPFAM" id="SSF50129">
    <property type="entry name" value="GroES-like"/>
    <property type="match status" value="1"/>
</dbReference>
<evidence type="ECO:0000256" key="2">
    <source>
        <dbReference type="ARBA" id="ARBA00022833"/>
    </source>
</evidence>
<dbReference type="RefSeq" id="WP_189511437.1">
    <property type="nucleotide sequence ID" value="NZ_BMXG01000002.1"/>
</dbReference>
<dbReference type="PANTHER" id="PTHR43401">
    <property type="entry name" value="L-THREONINE 3-DEHYDROGENASE"/>
    <property type="match status" value="1"/>
</dbReference>
<dbReference type="InterPro" id="IPR013149">
    <property type="entry name" value="ADH-like_C"/>
</dbReference>
<dbReference type="GO" id="GO:0046872">
    <property type="term" value="F:metal ion binding"/>
    <property type="evidence" value="ECO:0007669"/>
    <property type="project" value="UniProtKB-KW"/>
</dbReference>
<comment type="caution">
    <text evidence="5">The sequence shown here is derived from an EMBL/GenBank/DDBJ whole genome shotgun (WGS) entry which is preliminary data.</text>
</comment>
<sequence>MIASYYEGNKTFSVKSAIQVAPGPGEVRLDVAYCGICGTDIHIFHGAMDKRVDMPQTIGHEASATVAEIGEGVTGLAIGDSVVVRPLDNRGETTADRGISHICKDLKFIGIDAPGAFQNSWTVPAFTLHKLPANTDMKTAALAEPLAVACHDVRLGEVKQDELAVVLGGGPIGLLVALVSQAVGARVILSELNPFRLEFARSLGIETVDPREVDLVKLCQERSGGSGADIVFEVSGAKPAALSMTDLLAIRGRIVVVAIYPQPTEINLFQFFWKELQMKGARVYEPEDYEKAVQLVASGALPLDRMITHVETLENIQQAFDQLEHAGNAVKVLIDCRG</sequence>
<dbReference type="InterPro" id="IPR050129">
    <property type="entry name" value="Zn_alcohol_dh"/>
</dbReference>
<dbReference type="Gene3D" id="3.40.50.720">
    <property type="entry name" value="NAD(P)-binding Rossmann-like Domain"/>
    <property type="match status" value="1"/>
</dbReference>
<keyword evidence="2" id="KW-0862">Zinc</keyword>
<name>A0A8J3D9R5_9BACT</name>
<organism evidence="5 6">
    <name type="scientific">Cerasicoccus arenae</name>
    <dbReference type="NCBI Taxonomy" id="424488"/>
    <lineage>
        <taxon>Bacteria</taxon>
        <taxon>Pseudomonadati</taxon>
        <taxon>Verrucomicrobiota</taxon>
        <taxon>Opitutia</taxon>
        <taxon>Puniceicoccales</taxon>
        <taxon>Cerasicoccaceae</taxon>
        <taxon>Cerasicoccus</taxon>
    </lineage>
</organism>
<feature type="domain" description="Enoyl reductase (ER)" evidence="4">
    <location>
        <begin position="8"/>
        <end position="334"/>
    </location>
</feature>
<dbReference type="Proteomes" id="UP000642829">
    <property type="component" value="Unassembled WGS sequence"/>
</dbReference>
<protein>
    <submittedName>
        <fullName evidence="5">Zn-dependent alcohol dehydrogenase</fullName>
    </submittedName>
</protein>
<dbReference type="AlphaFoldDB" id="A0A8J3D9R5"/>
<keyword evidence="1" id="KW-0479">Metal-binding</keyword>
<keyword evidence="6" id="KW-1185">Reference proteome</keyword>
<reference evidence="5" key="2">
    <citation type="submission" date="2020-09" db="EMBL/GenBank/DDBJ databases">
        <authorList>
            <person name="Sun Q."/>
            <person name="Kim S."/>
        </authorList>
    </citation>
    <scope>NUCLEOTIDE SEQUENCE</scope>
    <source>
        <strain evidence="5">KCTC 12870</strain>
    </source>
</reference>
<dbReference type="InterPro" id="IPR020843">
    <property type="entry name" value="ER"/>
</dbReference>
<dbReference type="Pfam" id="PF08240">
    <property type="entry name" value="ADH_N"/>
    <property type="match status" value="1"/>
</dbReference>
<dbReference type="Gene3D" id="3.90.180.10">
    <property type="entry name" value="Medium-chain alcohol dehydrogenases, catalytic domain"/>
    <property type="match status" value="1"/>
</dbReference>